<evidence type="ECO:0000256" key="5">
    <source>
        <dbReference type="ARBA" id="ARBA00023242"/>
    </source>
</evidence>
<name>A0A4Z1FJT1_9HELO</name>
<gene>
    <name evidence="7" type="ORF">BPAE_0089g00290</name>
</gene>
<dbReference type="AlphaFoldDB" id="A0A4Z1FJT1"/>
<evidence type="ECO:0000256" key="3">
    <source>
        <dbReference type="ARBA" id="ARBA00022737"/>
    </source>
</evidence>
<feature type="region of interest" description="Disordered" evidence="6">
    <location>
        <begin position="25"/>
        <end position="102"/>
    </location>
</feature>
<sequence length="335" mass="39038">MAIDKNFSGIQDDRTVGCDVVYTTTNPKIQLSSNEDMTSSHPTKFRFKRKHREDEPPSGSHSEERRHRHHHRSKRSRQSATNDDPSLYDDTHLPNTSSNQYLDPDVAFRESLFDAMADDEAAQYWEGVYGQPIHTYPDIKQGPTGELEQMTDEEYTAYVRGKMYEKTHQHLLEEKARREAAKKERERLAQEGRKEERDAERLQRKVEESLKRGQERRSKKVWTEKWNDYIKKWEDLGKNSSKVAVASIPWPVESGSKKDVKKEDIRRFFLYAPTSGEPTELQLTKTLKVERVRWHPDKIQQKLGGQDVDEGVMQAVTAVFQIIDGLWSETRMSGQ</sequence>
<dbReference type="PANTHER" id="PTHR15263:SF1">
    <property type="entry name" value="NF-KAPPA-B INHIBITOR-LIKE PROTEIN 1"/>
    <property type="match status" value="1"/>
</dbReference>
<accession>A0A4Z1FJT1</accession>
<evidence type="ECO:0000256" key="4">
    <source>
        <dbReference type="ARBA" id="ARBA00023043"/>
    </source>
</evidence>
<evidence type="ECO:0000256" key="1">
    <source>
        <dbReference type="ARBA" id="ARBA00004123"/>
    </source>
</evidence>
<keyword evidence="4" id="KW-0040">ANK repeat</keyword>
<comment type="subcellular location">
    <subcellularLocation>
        <location evidence="1">Nucleus</location>
    </subcellularLocation>
</comment>
<keyword evidence="2" id="KW-0597">Phosphoprotein</keyword>
<dbReference type="EMBL" id="PQXI01000089">
    <property type="protein sequence ID" value="TGO25024.1"/>
    <property type="molecule type" value="Genomic_DNA"/>
</dbReference>
<evidence type="ECO:0000313" key="8">
    <source>
        <dbReference type="Proteomes" id="UP000297910"/>
    </source>
</evidence>
<evidence type="ECO:0000256" key="6">
    <source>
        <dbReference type="SAM" id="MobiDB-lite"/>
    </source>
</evidence>
<keyword evidence="5" id="KW-0539">Nucleus</keyword>
<proteinExistence type="predicted"/>
<reference evidence="7 8" key="1">
    <citation type="submission" date="2017-12" db="EMBL/GenBank/DDBJ databases">
        <title>Comparative genomics of Botrytis spp.</title>
        <authorList>
            <person name="Valero-Jimenez C.A."/>
            <person name="Tapia P."/>
            <person name="Veloso J."/>
            <person name="Silva-Moreno E."/>
            <person name="Staats M."/>
            <person name="Valdes J.H."/>
            <person name="Van Kan J.A.L."/>
        </authorList>
    </citation>
    <scope>NUCLEOTIDE SEQUENCE [LARGE SCALE GENOMIC DNA]</scope>
    <source>
        <strain evidence="7 8">Bp0003</strain>
    </source>
</reference>
<feature type="compositionally biased region" description="Basic residues" evidence="6">
    <location>
        <begin position="66"/>
        <end position="77"/>
    </location>
</feature>
<protein>
    <submittedName>
        <fullName evidence="7">Uncharacterized protein</fullName>
    </submittedName>
</protein>
<keyword evidence="3" id="KW-0677">Repeat</keyword>
<organism evidence="7 8">
    <name type="scientific">Botrytis paeoniae</name>
    <dbReference type="NCBI Taxonomy" id="278948"/>
    <lineage>
        <taxon>Eukaryota</taxon>
        <taxon>Fungi</taxon>
        <taxon>Dikarya</taxon>
        <taxon>Ascomycota</taxon>
        <taxon>Pezizomycotina</taxon>
        <taxon>Leotiomycetes</taxon>
        <taxon>Helotiales</taxon>
        <taxon>Sclerotiniaceae</taxon>
        <taxon>Botrytis</taxon>
    </lineage>
</organism>
<dbReference type="GO" id="GO:0005634">
    <property type="term" value="C:nucleus"/>
    <property type="evidence" value="ECO:0007669"/>
    <property type="project" value="UniProtKB-SubCell"/>
</dbReference>
<feature type="compositionally biased region" description="Polar residues" evidence="6">
    <location>
        <begin position="25"/>
        <end position="42"/>
    </location>
</feature>
<keyword evidence="8" id="KW-1185">Reference proteome</keyword>
<dbReference type="PANTHER" id="PTHR15263">
    <property type="entry name" value="I-KAPPA-B-LIKE PROTEIN IKBL"/>
    <property type="match status" value="1"/>
</dbReference>
<dbReference type="InterPro" id="IPR038753">
    <property type="entry name" value="NFKBIL1"/>
</dbReference>
<evidence type="ECO:0000313" key="7">
    <source>
        <dbReference type="EMBL" id="TGO25024.1"/>
    </source>
</evidence>
<dbReference type="GO" id="GO:0043124">
    <property type="term" value="P:negative regulation of canonical NF-kappaB signal transduction"/>
    <property type="evidence" value="ECO:0007669"/>
    <property type="project" value="InterPro"/>
</dbReference>
<evidence type="ECO:0000256" key="2">
    <source>
        <dbReference type="ARBA" id="ARBA00022553"/>
    </source>
</evidence>
<comment type="caution">
    <text evidence="7">The sequence shown here is derived from an EMBL/GenBank/DDBJ whole genome shotgun (WGS) entry which is preliminary data.</text>
</comment>
<feature type="region of interest" description="Disordered" evidence="6">
    <location>
        <begin position="178"/>
        <end position="214"/>
    </location>
</feature>
<dbReference type="Proteomes" id="UP000297910">
    <property type="component" value="Unassembled WGS sequence"/>
</dbReference>